<dbReference type="SUPFAM" id="SSF51735">
    <property type="entry name" value="NAD(P)-binding Rossmann-fold domains"/>
    <property type="match status" value="1"/>
</dbReference>
<sequence>MPFRGSFFELMLIQLFQAPNLPKQLPHSLTGRTGIIVGATVGLGESAAQQFLARGLTHLIIGSRSLSRGEAAKARIQSANPSAKIEVWEIDLESYASTIAFCKRCEGLNRIDFAILSAALAPTKFRTVEETGHELGMQINVWSTCLAAFLLMPLLAEKFNANKSLYKDGFVPKVTIISSDVHLWAKGPLKKIEGSVLAHFDDPKNFDSYERYQETKLFEILFHQYFAKEVLPKGRDYPVVINSLSPGLCTDTGLIREMTGFDLVYMNILRALFAWRAEVGARTYLDATLLRGKEGQGEYYSGAQILPIVPAVFTEDGQRTQRNVWEGLVEDWKKHGVDVDGVLSRIQKSAA</sequence>
<dbReference type="AlphaFoldDB" id="A0A3N4I9N3"/>
<keyword evidence="3" id="KW-0560">Oxidoreductase</keyword>
<dbReference type="STRING" id="1160509.A0A3N4I9N3"/>
<dbReference type="Proteomes" id="UP000275078">
    <property type="component" value="Unassembled WGS sequence"/>
</dbReference>
<comment type="similarity">
    <text evidence="1">Belongs to the short-chain dehydrogenases/reductases (SDR) family.</text>
</comment>
<dbReference type="Gene3D" id="3.40.50.720">
    <property type="entry name" value="NAD(P)-binding Rossmann-like Domain"/>
    <property type="match status" value="1"/>
</dbReference>
<organism evidence="4 5">
    <name type="scientific">Ascobolus immersus RN42</name>
    <dbReference type="NCBI Taxonomy" id="1160509"/>
    <lineage>
        <taxon>Eukaryota</taxon>
        <taxon>Fungi</taxon>
        <taxon>Dikarya</taxon>
        <taxon>Ascomycota</taxon>
        <taxon>Pezizomycotina</taxon>
        <taxon>Pezizomycetes</taxon>
        <taxon>Pezizales</taxon>
        <taxon>Ascobolaceae</taxon>
        <taxon>Ascobolus</taxon>
    </lineage>
</organism>
<evidence type="ECO:0000313" key="4">
    <source>
        <dbReference type="EMBL" id="RPA80901.1"/>
    </source>
</evidence>
<evidence type="ECO:0000256" key="2">
    <source>
        <dbReference type="ARBA" id="ARBA00022857"/>
    </source>
</evidence>
<protein>
    <submittedName>
        <fullName evidence="4">NAD(P)-binding protein</fullName>
    </submittedName>
</protein>
<accession>A0A3N4I9N3</accession>
<dbReference type="EMBL" id="ML119684">
    <property type="protein sequence ID" value="RPA80901.1"/>
    <property type="molecule type" value="Genomic_DNA"/>
</dbReference>
<name>A0A3N4I9N3_ASCIM</name>
<reference evidence="4 5" key="1">
    <citation type="journal article" date="2018" name="Nat. Ecol. Evol.">
        <title>Pezizomycetes genomes reveal the molecular basis of ectomycorrhizal truffle lifestyle.</title>
        <authorList>
            <person name="Murat C."/>
            <person name="Payen T."/>
            <person name="Noel B."/>
            <person name="Kuo A."/>
            <person name="Morin E."/>
            <person name="Chen J."/>
            <person name="Kohler A."/>
            <person name="Krizsan K."/>
            <person name="Balestrini R."/>
            <person name="Da Silva C."/>
            <person name="Montanini B."/>
            <person name="Hainaut M."/>
            <person name="Levati E."/>
            <person name="Barry K.W."/>
            <person name="Belfiori B."/>
            <person name="Cichocki N."/>
            <person name="Clum A."/>
            <person name="Dockter R.B."/>
            <person name="Fauchery L."/>
            <person name="Guy J."/>
            <person name="Iotti M."/>
            <person name="Le Tacon F."/>
            <person name="Lindquist E.A."/>
            <person name="Lipzen A."/>
            <person name="Malagnac F."/>
            <person name="Mello A."/>
            <person name="Molinier V."/>
            <person name="Miyauchi S."/>
            <person name="Poulain J."/>
            <person name="Riccioni C."/>
            <person name="Rubini A."/>
            <person name="Sitrit Y."/>
            <person name="Splivallo R."/>
            <person name="Traeger S."/>
            <person name="Wang M."/>
            <person name="Zifcakova L."/>
            <person name="Wipf D."/>
            <person name="Zambonelli A."/>
            <person name="Paolocci F."/>
            <person name="Nowrousian M."/>
            <person name="Ottonello S."/>
            <person name="Baldrian P."/>
            <person name="Spatafora J.W."/>
            <person name="Henrissat B."/>
            <person name="Nagy L.G."/>
            <person name="Aury J.M."/>
            <person name="Wincker P."/>
            <person name="Grigoriev I.V."/>
            <person name="Bonfante P."/>
            <person name="Martin F.M."/>
        </authorList>
    </citation>
    <scope>NUCLEOTIDE SEQUENCE [LARGE SCALE GENOMIC DNA]</scope>
    <source>
        <strain evidence="4 5">RN42</strain>
    </source>
</reference>
<keyword evidence="5" id="KW-1185">Reference proteome</keyword>
<dbReference type="PANTHER" id="PTHR24320">
    <property type="entry name" value="RETINOL DEHYDROGENASE"/>
    <property type="match status" value="1"/>
</dbReference>
<evidence type="ECO:0000256" key="3">
    <source>
        <dbReference type="ARBA" id="ARBA00023002"/>
    </source>
</evidence>
<gene>
    <name evidence="4" type="ORF">BJ508DRAFT_415157</name>
</gene>
<dbReference type="PANTHER" id="PTHR24320:SF252">
    <property type="entry name" value="DEHYDROGENASE_REDUCTASE FAMILY PROTEIN, PUTATIVE (AFU_ORTHOLOGUE AFUA_3G08550)-RELATED"/>
    <property type="match status" value="1"/>
</dbReference>
<dbReference type="Pfam" id="PF00106">
    <property type="entry name" value="adh_short"/>
    <property type="match status" value="1"/>
</dbReference>
<dbReference type="InterPro" id="IPR036291">
    <property type="entry name" value="NAD(P)-bd_dom_sf"/>
</dbReference>
<proteinExistence type="inferred from homology"/>
<evidence type="ECO:0000313" key="5">
    <source>
        <dbReference type="Proteomes" id="UP000275078"/>
    </source>
</evidence>
<keyword evidence="2" id="KW-0521">NADP</keyword>
<dbReference type="InterPro" id="IPR002347">
    <property type="entry name" value="SDR_fam"/>
</dbReference>
<dbReference type="OrthoDB" id="542013at2759"/>
<dbReference type="GO" id="GO:0016491">
    <property type="term" value="F:oxidoreductase activity"/>
    <property type="evidence" value="ECO:0007669"/>
    <property type="project" value="UniProtKB-KW"/>
</dbReference>
<evidence type="ECO:0000256" key="1">
    <source>
        <dbReference type="ARBA" id="ARBA00006484"/>
    </source>
</evidence>